<dbReference type="InterPro" id="IPR036928">
    <property type="entry name" value="AS_sf"/>
</dbReference>
<dbReference type="SUPFAM" id="SSF75304">
    <property type="entry name" value="Amidase signature (AS) enzymes"/>
    <property type="match status" value="1"/>
</dbReference>
<dbReference type="RefSeq" id="WP_165634836.1">
    <property type="nucleotide sequence ID" value="NZ_FNKK01000002.1"/>
</dbReference>
<name>A0A1H1GTB4_9ACTN</name>
<accession>A0A1H1GTB4</accession>
<keyword evidence="2" id="KW-0808">Transferase</keyword>
<dbReference type="Pfam" id="PF01425">
    <property type="entry name" value="Amidase"/>
    <property type="match status" value="1"/>
</dbReference>
<evidence type="ECO:0000259" key="1">
    <source>
        <dbReference type="Pfam" id="PF01425"/>
    </source>
</evidence>
<feature type="domain" description="Amidase" evidence="1">
    <location>
        <begin position="47"/>
        <end position="445"/>
    </location>
</feature>
<dbReference type="Gene3D" id="3.90.1300.10">
    <property type="entry name" value="Amidase signature (AS) domain"/>
    <property type="match status" value="1"/>
</dbReference>
<organism evidence="2 3">
    <name type="scientific">Thermostaphylospora chromogena</name>
    <dbReference type="NCBI Taxonomy" id="35622"/>
    <lineage>
        <taxon>Bacteria</taxon>
        <taxon>Bacillati</taxon>
        <taxon>Actinomycetota</taxon>
        <taxon>Actinomycetes</taxon>
        <taxon>Streptosporangiales</taxon>
        <taxon>Thermomonosporaceae</taxon>
        <taxon>Thermostaphylospora</taxon>
    </lineage>
</organism>
<dbReference type="InterPro" id="IPR023631">
    <property type="entry name" value="Amidase_dom"/>
</dbReference>
<evidence type="ECO:0000313" key="3">
    <source>
        <dbReference type="Proteomes" id="UP000217103"/>
    </source>
</evidence>
<dbReference type="Proteomes" id="UP000217103">
    <property type="component" value="Unassembled WGS sequence"/>
</dbReference>
<keyword evidence="3" id="KW-1185">Reference proteome</keyword>
<evidence type="ECO:0000313" key="2">
    <source>
        <dbReference type="EMBL" id="SDR16454.1"/>
    </source>
</evidence>
<dbReference type="InterPro" id="IPR000120">
    <property type="entry name" value="Amidase"/>
</dbReference>
<dbReference type="STRING" id="35622.SAMN04489764_3806"/>
<gene>
    <name evidence="2" type="ORF">SAMN04489764_3806</name>
</gene>
<proteinExistence type="predicted"/>
<dbReference type="PANTHER" id="PTHR11895">
    <property type="entry name" value="TRANSAMIDASE"/>
    <property type="match status" value="1"/>
</dbReference>
<dbReference type="EMBL" id="FNKK01000002">
    <property type="protein sequence ID" value="SDR16454.1"/>
    <property type="molecule type" value="Genomic_DNA"/>
</dbReference>
<sequence>MDDDQPDHAGPPLRLDGRALAERFAAGELDAAAVTERAFALAEAPASAGTFTVLTRERAVREARRADRRYRTGRPASPLDGVPFAVKDVFDVAGTVTTAGSRTRSEVPPAAHDSAVVRALAAAGMVCVGKTNMSEFAFSGLGVNPHFGTPVPPGVRGEPVIPGGSSSGSAVAVALGVVPVAIGTDTSGSVRVPAAFCGVIGYKAGERRYSTRGMLPLAPTLDTVGVFATSMRDIIAVDSLLRLRPDADCAPPSAPPRLVVPVGELLDDCTPEVRDRFAVCLDRLAEHGVEVEERRISALVEAQSLMDRHATIVEAEAYRRYGRLLGRSGPAAVDPGVLRRLAGFAAAQRDPAPVYRAMGALRDRLRRELGGALLACPAVRHTAPPLAPLLADDRLYDHVNRRTLRTTMVLSYLGMPGVTLPIGPARPKNVGLLLSAAPGGDATLLASAAAVETMLGGARGRVVGDAPPPGRPRGAADR</sequence>
<reference evidence="2 3" key="1">
    <citation type="submission" date="2016-10" db="EMBL/GenBank/DDBJ databases">
        <authorList>
            <person name="de Groot N.N."/>
        </authorList>
    </citation>
    <scope>NUCLEOTIDE SEQUENCE [LARGE SCALE GENOMIC DNA]</scope>
    <source>
        <strain evidence="2 3">DSM 43794</strain>
    </source>
</reference>
<protein>
    <submittedName>
        <fullName evidence="2">Aspartyl-tRNA(Asn)/glutamyl-tRNA(Gln) amidotransferase subunit A</fullName>
    </submittedName>
</protein>
<dbReference type="GO" id="GO:0016740">
    <property type="term" value="F:transferase activity"/>
    <property type="evidence" value="ECO:0007669"/>
    <property type="project" value="UniProtKB-KW"/>
</dbReference>
<dbReference type="PANTHER" id="PTHR11895:SF176">
    <property type="entry name" value="AMIDASE AMID-RELATED"/>
    <property type="match status" value="1"/>
</dbReference>
<dbReference type="AlphaFoldDB" id="A0A1H1GTB4"/>